<comment type="caution">
    <text evidence="1">The sequence shown here is derived from an EMBL/GenBank/DDBJ whole genome shotgun (WGS) entry which is preliminary data.</text>
</comment>
<protein>
    <submittedName>
        <fullName evidence="1">Uncharacterized protein</fullName>
    </submittedName>
</protein>
<sequence>MTRNNKQSRTPPPKDETFDAKIKMINAKKLEIENQKKMGGEQVPYVTKTAPKLTINPTFSHTIVGSSKEITFDKQTVYARENSPVNMDNSKVDGLVDDVSVTIGSEDTE</sequence>
<accession>A0A9P1EFT3</accession>
<dbReference type="OrthoDB" id="10580233at2759"/>
<name>A0A9P1EFT3_CUSEU</name>
<dbReference type="AlphaFoldDB" id="A0A9P1EFT3"/>
<dbReference type="EMBL" id="CAMAPE010000045">
    <property type="protein sequence ID" value="CAH9103912.1"/>
    <property type="molecule type" value="Genomic_DNA"/>
</dbReference>
<dbReference type="Proteomes" id="UP001152484">
    <property type="component" value="Unassembled WGS sequence"/>
</dbReference>
<keyword evidence="2" id="KW-1185">Reference proteome</keyword>
<evidence type="ECO:0000313" key="1">
    <source>
        <dbReference type="EMBL" id="CAH9103912.1"/>
    </source>
</evidence>
<proteinExistence type="predicted"/>
<gene>
    <name evidence="1" type="ORF">CEURO_LOCUS16322</name>
</gene>
<organism evidence="1 2">
    <name type="scientific">Cuscuta europaea</name>
    <name type="common">European dodder</name>
    <dbReference type="NCBI Taxonomy" id="41803"/>
    <lineage>
        <taxon>Eukaryota</taxon>
        <taxon>Viridiplantae</taxon>
        <taxon>Streptophyta</taxon>
        <taxon>Embryophyta</taxon>
        <taxon>Tracheophyta</taxon>
        <taxon>Spermatophyta</taxon>
        <taxon>Magnoliopsida</taxon>
        <taxon>eudicotyledons</taxon>
        <taxon>Gunneridae</taxon>
        <taxon>Pentapetalae</taxon>
        <taxon>asterids</taxon>
        <taxon>lamiids</taxon>
        <taxon>Solanales</taxon>
        <taxon>Convolvulaceae</taxon>
        <taxon>Cuscuteae</taxon>
        <taxon>Cuscuta</taxon>
        <taxon>Cuscuta subgen. Cuscuta</taxon>
    </lineage>
</organism>
<reference evidence="1" key="1">
    <citation type="submission" date="2022-07" db="EMBL/GenBank/DDBJ databases">
        <authorList>
            <person name="Macas J."/>
            <person name="Novak P."/>
            <person name="Neumann P."/>
        </authorList>
    </citation>
    <scope>NUCLEOTIDE SEQUENCE</scope>
</reference>
<evidence type="ECO:0000313" key="2">
    <source>
        <dbReference type="Proteomes" id="UP001152484"/>
    </source>
</evidence>